<evidence type="ECO:0000313" key="7">
    <source>
        <dbReference type="Proteomes" id="UP000264445"/>
    </source>
</evidence>
<keyword evidence="2" id="KW-0813">Transport</keyword>
<gene>
    <name evidence="6" type="ORF">DEA61_10035</name>
</gene>
<sequence>MKKLVTMLLISALIISLVVGCGQQKASNESSSGQQQKEEKPIEITFAIHTPPGTIENQAAEMFKKIVEEKTNNAITVKLYPGAVLGGEKDNIEQIKTGEIQMSIFGDILTSIFAPEYDPTVIPFIFPDIESVYKYWNGPFGEKIKQALEQRGNVILIGLEKRGARNLTTNKEIKKPEDLKGLKIRVPEIPTWVTVWKSLGTLPTPIAWNEVYSALQTKVVDAQENPYENIYSAKLYEVQKYTIKTEHLFNMFHWVVNKDFFNNLKPEYQQIILDAVKEATKWGDDQIEKKEEELEQKLKEAGMKIIEVDKEAFRKAAIPGIKEVAKGWAPGVWDEIKGYIGE</sequence>
<dbReference type="Gene3D" id="3.40.190.170">
    <property type="entry name" value="Bacterial extracellular solute-binding protein, family 7"/>
    <property type="match status" value="1"/>
</dbReference>
<dbReference type="AlphaFoldDB" id="A0A101E2U5"/>
<keyword evidence="3 5" id="KW-0732">Signal</keyword>
<reference evidence="6 7" key="1">
    <citation type="journal article" date="2018" name="Nat. Biotechnol.">
        <title>A standardized bacterial taxonomy based on genome phylogeny substantially revises the tree of life.</title>
        <authorList>
            <person name="Parks D.H."/>
            <person name="Chuvochina M."/>
            <person name="Waite D.W."/>
            <person name="Rinke C."/>
            <person name="Skarshewski A."/>
            <person name="Chaumeil P.A."/>
            <person name="Hugenholtz P."/>
        </authorList>
    </citation>
    <scope>NUCLEOTIDE SEQUENCE [LARGE SCALE GENOMIC DNA]</scope>
    <source>
        <strain evidence="6">UBA12544</strain>
    </source>
</reference>
<dbReference type="PANTHER" id="PTHR33376:SF7">
    <property type="entry name" value="C4-DICARBOXYLATE-BINDING PROTEIN DCTB"/>
    <property type="match status" value="1"/>
</dbReference>
<dbReference type="InterPro" id="IPR038404">
    <property type="entry name" value="TRAP_DctP_sf"/>
</dbReference>
<comment type="similarity">
    <text evidence="1">Belongs to the bacterial solute-binding protein 7 family.</text>
</comment>
<dbReference type="PANTHER" id="PTHR33376">
    <property type="match status" value="1"/>
</dbReference>
<accession>A0A101E2U5</accession>
<dbReference type="InterPro" id="IPR004682">
    <property type="entry name" value="TRAP_DctP"/>
</dbReference>
<organism evidence="6 7">
    <name type="scientific">Caldanaerobacter subterraneus</name>
    <dbReference type="NCBI Taxonomy" id="911092"/>
    <lineage>
        <taxon>Bacteria</taxon>
        <taxon>Bacillati</taxon>
        <taxon>Bacillota</taxon>
        <taxon>Clostridia</taxon>
        <taxon>Thermoanaerobacterales</taxon>
        <taxon>Thermoanaerobacteraceae</taxon>
        <taxon>Caldanaerobacter</taxon>
    </lineage>
</organism>
<dbReference type="Proteomes" id="UP000264445">
    <property type="component" value="Unassembled WGS sequence"/>
</dbReference>
<comment type="caution">
    <text evidence="6">The sequence shown here is derived from an EMBL/GenBank/DDBJ whole genome shotgun (WGS) entry which is preliminary data.</text>
</comment>
<evidence type="ECO:0000256" key="4">
    <source>
        <dbReference type="SAM" id="Coils"/>
    </source>
</evidence>
<keyword evidence="4" id="KW-0175">Coiled coil</keyword>
<dbReference type="SUPFAM" id="SSF53850">
    <property type="entry name" value="Periplasmic binding protein-like II"/>
    <property type="match status" value="1"/>
</dbReference>
<evidence type="ECO:0000256" key="5">
    <source>
        <dbReference type="SAM" id="SignalP"/>
    </source>
</evidence>
<dbReference type="EMBL" id="DOLB01000148">
    <property type="protein sequence ID" value="HBT50103.1"/>
    <property type="molecule type" value="Genomic_DNA"/>
</dbReference>
<feature type="coiled-coil region" evidence="4">
    <location>
        <begin position="284"/>
        <end position="311"/>
    </location>
</feature>
<dbReference type="CDD" id="cd13603">
    <property type="entry name" value="PBP2_TRAP_Siap_TeaA_like"/>
    <property type="match status" value="1"/>
</dbReference>
<name>A0A101E2U5_9THEO</name>
<dbReference type="PROSITE" id="PS51257">
    <property type="entry name" value="PROKAR_LIPOPROTEIN"/>
    <property type="match status" value="1"/>
</dbReference>
<feature type="signal peptide" evidence="5">
    <location>
        <begin position="1"/>
        <end position="26"/>
    </location>
</feature>
<dbReference type="GO" id="GO:0030288">
    <property type="term" value="C:outer membrane-bounded periplasmic space"/>
    <property type="evidence" value="ECO:0007669"/>
    <property type="project" value="InterPro"/>
</dbReference>
<dbReference type="NCBIfam" id="NF037995">
    <property type="entry name" value="TRAP_S1"/>
    <property type="match status" value="1"/>
</dbReference>
<proteinExistence type="inferred from homology"/>
<protein>
    <submittedName>
        <fullName evidence="6">C4-dicarboxylate ABC transporter substrate-binding protein</fullName>
    </submittedName>
</protein>
<evidence type="ECO:0000256" key="3">
    <source>
        <dbReference type="ARBA" id="ARBA00022729"/>
    </source>
</evidence>
<evidence type="ECO:0000313" key="6">
    <source>
        <dbReference type="EMBL" id="HBT50103.1"/>
    </source>
</evidence>
<evidence type="ECO:0000256" key="1">
    <source>
        <dbReference type="ARBA" id="ARBA00009023"/>
    </source>
</evidence>
<dbReference type="InterPro" id="IPR018389">
    <property type="entry name" value="DctP_fam"/>
</dbReference>
<dbReference type="RefSeq" id="WP_278429446.1">
    <property type="nucleotide sequence ID" value="NZ_DOLB01000148.1"/>
</dbReference>
<evidence type="ECO:0000256" key="2">
    <source>
        <dbReference type="ARBA" id="ARBA00022448"/>
    </source>
</evidence>
<dbReference type="PIRSF" id="PIRSF006470">
    <property type="entry name" value="DctB"/>
    <property type="match status" value="1"/>
</dbReference>
<dbReference type="Pfam" id="PF03480">
    <property type="entry name" value="DctP"/>
    <property type="match status" value="1"/>
</dbReference>
<feature type="chain" id="PRO_5030019945" evidence="5">
    <location>
        <begin position="27"/>
        <end position="342"/>
    </location>
</feature>
<dbReference type="NCBIfam" id="TIGR00787">
    <property type="entry name" value="dctP"/>
    <property type="match status" value="1"/>
</dbReference>
<dbReference type="GO" id="GO:0055085">
    <property type="term" value="P:transmembrane transport"/>
    <property type="evidence" value="ECO:0007669"/>
    <property type="project" value="InterPro"/>
</dbReference>